<accession>A0A0U5BD93</accession>
<dbReference type="Proteomes" id="UP000217696">
    <property type="component" value="Chromosome"/>
</dbReference>
<evidence type="ECO:0000313" key="1">
    <source>
        <dbReference type="EMBL" id="BAU28940.1"/>
    </source>
</evidence>
<keyword evidence="2" id="KW-1185">Reference proteome</keyword>
<dbReference type="EMBL" id="AP017312">
    <property type="protein sequence ID" value="BAU28940.1"/>
    <property type="molecule type" value="Genomic_DNA"/>
</dbReference>
<dbReference type="OrthoDB" id="2942003at2"/>
<organism evidence="1 2">
    <name type="scientific">Aneurinibacillus soli</name>
    <dbReference type="NCBI Taxonomy" id="1500254"/>
    <lineage>
        <taxon>Bacteria</taxon>
        <taxon>Bacillati</taxon>
        <taxon>Bacillota</taxon>
        <taxon>Bacilli</taxon>
        <taxon>Bacillales</taxon>
        <taxon>Paenibacillaceae</taxon>
        <taxon>Aneurinibacillus group</taxon>
        <taxon>Aneurinibacillus</taxon>
    </lineage>
</organism>
<reference evidence="1 2" key="1">
    <citation type="submission" date="2015-12" db="EMBL/GenBank/DDBJ databases">
        <title>Genome sequence of Aneurinibacillus soli.</title>
        <authorList>
            <person name="Lee J.S."/>
            <person name="Lee K.C."/>
            <person name="Kim K.K."/>
            <person name="Lee B.W."/>
        </authorList>
    </citation>
    <scope>NUCLEOTIDE SEQUENCE [LARGE SCALE GENOMIC DNA]</scope>
    <source>
        <strain evidence="1 2">CB4</strain>
    </source>
</reference>
<dbReference type="RefSeq" id="WP_096466632.1">
    <property type="nucleotide sequence ID" value="NZ_AP017312.1"/>
</dbReference>
<gene>
    <name evidence="1" type="ORF">CB4_03117</name>
</gene>
<name>A0A0U5BD93_9BACL</name>
<dbReference type="AlphaFoldDB" id="A0A0U5BD93"/>
<proteinExistence type="predicted"/>
<dbReference type="KEGG" id="asoc:CB4_03117"/>
<evidence type="ECO:0000313" key="2">
    <source>
        <dbReference type="Proteomes" id="UP000217696"/>
    </source>
</evidence>
<sequence>MINILNKKVVTGILAAAVASGAGIFCSSQIILAQKPTKTIYADASWSYGYGNIDELIQQSDLVALVTIGEKTKEWSIGNIPKTDFEAVVKKPYINSIKGQKIYITQTAGITELNGEKVNFELGDDPVVQPGEEYVIFARENDKGTYTILGGSQGKLKNINGKLHAMKYVSKRVEAGNININGVAIDELEKTFKHKDNK</sequence>
<protein>
    <submittedName>
        <fullName evidence="1">Uncharacterized protein</fullName>
    </submittedName>
</protein>